<evidence type="ECO:0000313" key="2">
    <source>
        <dbReference type="EMBL" id="CAG6644862.1"/>
    </source>
</evidence>
<proteinExistence type="predicted"/>
<feature type="region of interest" description="Disordered" evidence="1">
    <location>
        <begin position="78"/>
        <end position="100"/>
    </location>
</feature>
<protein>
    <submittedName>
        <fullName evidence="2">Uncharacterized protein</fullName>
    </submittedName>
</protein>
<dbReference type="EMBL" id="HBUF01133911">
    <property type="protein sequence ID" value="CAG6644860.1"/>
    <property type="molecule type" value="Transcribed_RNA"/>
</dbReference>
<sequence length="100" mass="11476">MDPIQCFTFYNVEYNVSRPDCLYFLQTALETILPQRQNGCTNMDVCLGCLVGRASETWGDMEVRVEEGLAKERVCQTTMRHPGTRRRGETWSRVPTTPRG</sequence>
<organism evidence="2">
    <name type="scientific">Cacopsylla melanoneura</name>
    <dbReference type="NCBI Taxonomy" id="428564"/>
    <lineage>
        <taxon>Eukaryota</taxon>
        <taxon>Metazoa</taxon>
        <taxon>Ecdysozoa</taxon>
        <taxon>Arthropoda</taxon>
        <taxon>Hexapoda</taxon>
        <taxon>Insecta</taxon>
        <taxon>Pterygota</taxon>
        <taxon>Neoptera</taxon>
        <taxon>Paraneoptera</taxon>
        <taxon>Hemiptera</taxon>
        <taxon>Sternorrhyncha</taxon>
        <taxon>Psylloidea</taxon>
        <taxon>Psyllidae</taxon>
        <taxon>Psyllinae</taxon>
        <taxon>Cacopsylla</taxon>
    </lineage>
</organism>
<accession>A0A8D8R9S9</accession>
<dbReference type="AlphaFoldDB" id="A0A8D8R9S9"/>
<name>A0A8D8R9S9_9HEMI</name>
<reference evidence="2" key="1">
    <citation type="submission" date="2021-05" db="EMBL/GenBank/DDBJ databases">
        <authorList>
            <person name="Alioto T."/>
            <person name="Alioto T."/>
            <person name="Gomez Garrido J."/>
        </authorList>
    </citation>
    <scope>NUCLEOTIDE SEQUENCE</scope>
</reference>
<dbReference type="EMBL" id="HBUF01133912">
    <property type="protein sequence ID" value="CAG6644862.1"/>
    <property type="molecule type" value="Transcribed_RNA"/>
</dbReference>
<dbReference type="EMBL" id="HBUF01133913">
    <property type="protein sequence ID" value="CAG6644864.1"/>
    <property type="molecule type" value="Transcribed_RNA"/>
</dbReference>
<evidence type="ECO:0000256" key="1">
    <source>
        <dbReference type="SAM" id="MobiDB-lite"/>
    </source>
</evidence>